<dbReference type="PANTHER" id="PTHR31793">
    <property type="entry name" value="4-HYDROXYBENZOYL-COA THIOESTERASE FAMILY MEMBER"/>
    <property type="match status" value="1"/>
</dbReference>
<dbReference type="PANTHER" id="PTHR31793:SF27">
    <property type="entry name" value="NOVEL THIOESTERASE SUPERFAMILY DOMAIN AND SAPOSIN A-TYPE DOMAIN CONTAINING PROTEIN (0610012H03RIK)"/>
    <property type="match status" value="1"/>
</dbReference>
<keyword evidence="4" id="KW-1185">Reference proteome</keyword>
<proteinExistence type="inferred from homology"/>
<evidence type="ECO:0000313" key="4">
    <source>
        <dbReference type="Proteomes" id="UP001597185"/>
    </source>
</evidence>
<dbReference type="AlphaFoldDB" id="A0ABD6BWJ4"/>
<dbReference type="EMBL" id="JBHUDB010000001">
    <property type="protein sequence ID" value="MFD1569362.1"/>
    <property type="molecule type" value="Genomic_DNA"/>
</dbReference>
<accession>A0ABD6BWJ4</accession>
<dbReference type="InterPro" id="IPR029069">
    <property type="entry name" value="HotDog_dom_sf"/>
</dbReference>
<dbReference type="CDD" id="cd00586">
    <property type="entry name" value="4HBT"/>
    <property type="match status" value="1"/>
</dbReference>
<evidence type="ECO:0000256" key="2">
    <source>
        <dbReference type="ARBA" id="ARBA00022801"/>
    </source>
</evidence>
<protein>
    <submittedName>
        <fullName evidence="3">Acyl-CoA thioesterase</fullName>
        <ecNumber evidence="3">3.1.2.-</ecNumber>
    </submittedName>
</protein>
<dbReference type="SUPFAM" id="SSF54637">
    <property type="entry name" value="Thioesterase/thiol ester dehydrase-isomerase"/>
    <property type="match status" value="1"/>
</dbReference>
<dbReference type="Pfam" id="PF13279">
    <property type="entry name" value="4HBT_2"/>
    <property type="match status" value="1"/>
</dbReference>
<dbReference type="InterPro" id="IPR050563">
    <property type="entry name" value="4-hydroxybenzoyl-CoA_TE"/>
</dbReference>
<sequence length="135" mass="14904">MTVHTTEIEVRFRDIDALGHVNNAVYATYIEQARTAYFRDVLDADLSRASTVLASTSFDFRRSVELTDKTVTVKSVVDEIGRTSVSMSYEIRIGSDDGDLAAEAEATIVSLDPETGEPTPVPEPMRAKMTAYHDL</sequence>
<keyword evidence="2 3" id="KW-0378">Hydrolase</keyword>
<comment type="caution">
    <text evidence="3">The sequence shown here is derived from an EMBL/GenBank/DDBJ whole genome shotgun (WGS) entry which is preliminary data.</text>
</comment>
<organism evidence="3 4">
    <name type="scientific">Halorubrum laminariae</name>
    <dbReference type="NCBI Taxonomy" id="1433523"/>
    <lineage>
        <taxon>Archaea</taxon>
        <taxon>Methanobacteriati</taxon>
        <taxon>Methanobacteriota</taxon>
        <taxon>Stenosarchaea group</taxon>
        <taxon>Halobacteria</taxon>
        <taxon>Halobacteriales</taxon>
        <taxon>Haloferacaceae</taxon>
        <taxon>Halorubrum</taxon>
    </lineage>
</organism>
<gene>
    <name evidence="3" type="ORF">ACFR9T_01945</name>
</gene>
<dbReference type="Gene3D" id="3.10.129.10">
    <property type="entry name" value="Hotdog Thioesterase"/>
    <property type="match status" value="1"/>
</dbReference>
<dbReference type="RefSeq" id="WP_256417197.1">
    <property type="nucleotide sequence ID" value="NZ_JANHDL010000002.1"/>
</dbReference>
<comment type="similarity">
    <text evidence="1">Belongs to the 4-hydroxybenzoyl-CoA thioesterase family.</text>
</comment>
<evidence type="ECO:0000256" key="1">
    <source>
        <dbReference type="ARBA" id="ARBA00005953"/>
    </source>
</evidence>
<dbReference type="Proteomes" id="UP001597185">
    <property type="component" value="Unassembled WGS sequence"/>
</dbReference>
<reference evidence="3 4" key="1">
    <citation type="journal article" date="2019" name="Int. J. Syst. Evol. Microbiol.">
        <title>The Global Catalogue of Microorganisms (GCM) 10K type strain sequencing project: providing services to taxonomists for standard genome sequencing and annotation.</title>
        <authorList>
            <consortium name="The Broad Institute Genomics Platform"/>
            <consortium name="The Broad Institute Genome Sequencing Center for Infectious Disease"/>
            <person name="Wu L."/>
            <person name="Ma J."/>
        </authorList>
    </citation>
    <scope>NUCLEOTIDE SEQUENCE [LARGE SCALE GENOMIC DNA]</scope>
    <source>
        <strain evidence="3 4">CGMCC 1.12689</strain>
    </source>
</reference>
<name>A0ABD6BWJ4_9EURY</name>
<dbReference type="EC" id="3.1.2.-" evidence="3"/>
<evidence type="ECO:0000313" key="3">
    <source>
        <dbReference type="EMBL" id="MFD1569362.1"/>
    </source>
</evidence>
<dbReference type="GO" id="GO:0016787">
    <property type="term" value="F:hydrolase activity"/>
    <property type="evidence" value="ECO:0007669"/>
    <property type="project" value="UniProtKB-KW"/>
</dbReference>